<dbReference type="Proteomes" id="UP000320055">
    <property type="component" value="Unassembled WGS sequence"/>
</dbReference>
<organism evidence="1 2">
    <name type="scientific">Hyella patelloides LEGE 07179</name>
    <dbReference type="NCBI Taxonomy" id="945734"/>
    <lineage>
        <taxon>Bacteria</taxon>
        <taxon>Bacillati</taxon>
        <taxon>Cyanobacteriota</taxon>
        <taxon>Cyanophyceae</taxon>
        <taxon>Pleurocapsales</taxon>
        <taxon>Hyellaceae</taxon>
        <taxon>Hyella</taxon>
    </lineage>
</organism>
<gene>
    <name evidence="1" type="ORF">H1P_620002</name>
</gene>
<dbReference type="AlphaFoldDB" id="A0A563W1T2"/>
<sequence length="40" mass="4810">MGRTKEGNIKLVKLSNNNLDLDFLGFWHKIDSRWLQNRDH</sequence>
<accession>A0A563W1T2</accession>
<name>A0A563W1T2_9CYAN</name>
<dbReference type="EMBL" id="CAACVJ010000579">
    <property type="protein sequence ID" value="VEP17493.1"/>
    <property type="molecule type" value="Genomic_DNA"/>
</dbReference>
<evidence type="ECO:0000313" key="2">
    <source>
        <dbReference type="Proteomes" id="UP000320055"/>
    </source>
</evidence>
<proteinExistence type="predicted"/>
<keyword evidence="2" id="KW-1185">Reference proteome</keyword>
<evidence type="ECO:0000313" key="1">
    <source>
        <dbReference type="EMBL" id="VEP17493.1"/>
    </source>
</evidence>
<reference evidence="1 2" key="1">
    <citation type="submission" date="2019-01" db="EMBL/GenBank/DDBJ databases">
        <authorList>
            <person name="Brito A."/>
        </authorList>
    </citation>
    <scope>NUCLEOTIDE SEQUENCE [LARGE SCALE GENOMIC DNA]</scope>
    <source>
        <strain evidence="1">1</strain>
    </source>
</reference>
<protein>
    <submittedName>
        <fullName evidence="1">Uncharacterized protein</fullName>
    </submittedName>
</protein>